<gene>
    <name evidence="2" type="ORF">AVDCRST_MAG56-3043</name>
</gene>
<evidence type="ECO:0000256" key="1">
    <source>
        <dbReference type="SAM" id="MobiDB-lite"/>
    </source>
</evidence>
<feature type="compositionally biased region" description="Gly residues" evidence="1">
    <location>
        <begin position="33"/>
        <end position="46"/>
    </location>
</feature>
<dbReference type="AlphaFoldDB" id="A0A6J4J4D7"/>
<feature type="non-terminal residue" evidence="2">
    <location>
        <position position="131"/>
    </location>
</feature>
<dbReference type="EMBL" id="CADCTQ010000247">
    <property type="protein sequence ID" value="CAA9267963.1"/>
    <property type="molecule type" value="Genomic_DNA"/>
</dbReference>
<proteinExistence type="predicted"/>
<organism evidence="2">
    <name type="scientific">uncultured Cytophagales bacterium</name>
    <dbReference type="NCBI Taxonomy" id="158755"/>
    <lineage>
        <taxon>Bacteria</taxon>
        <taxon>Pseudomonadati</taxon>
        <taxon>Bacteroidota</taxon>
        <taxon>Sphingobacteriia</taxon>
        <taxon>Sphingobacteriales</taxon>
        <taxon>environmental samples</taxon>
    </lineage>
</organism>
<feature type="region of interest" description="Disordered" evidence="1">
    <location>
        <begin position="33"/>
        <end position="106"/>
    </location>
</feature>
<protein>
    <submittedName>
        <fullName evidence="2">Uncharacterized protein</fullName>
    </submittedName>
</protein>
<accession>A0A6J4J4D7</accession>
<feature type="compositionally biased region" description="Basic and acidic residues" evidence="1">
    <location>
        <begin position="52"/>
        <end position="70"/>
    </location>
</feature>
<sequence>DLLRQTLFCRSIQPRAPLRYPPLRGVLFAGRVPGGHAAGPGSGEQNGGYLPDRGRAGRARRGELGRRLDGHPLVCANSPDRRAQNRHCGAPRGLAPPAQPARAVRRGRPGTGWPVFCGCRGSFALDQTLRL</sequence>
<feature type="non-terminal residue" evidence="2">
    <location>
        <position position="1"/>
    </location>
</feature>
<evidence type="ECO:0000313" key="2">
    <source>
        <dbReference type="EMBL" id="CAA9267963.1"/>
    </source>
</evidence>
<name>A0A6J4J4D7_9SPHI</name>
<reference evidence="2" key="1">
    <citation type="submission" date="2020-02" db="EMBL/GenBank/DDBJ databases">
        <authorList>
            <person name="Meier V. D."/>
        </authorList>
    </citation>
    <scope>NUCLEOTIDE SEQUENCE</scope>
    <source>
        <strain evidence="2">AVDCRST_MAG56</strain>
    </source>
</reference>